<evidence type="ECO:0000313" key="4">
    <source>
        <dbReference type="Proteomes" id="UP000800094"/>
    </source>
</evidence>
<gene>
    <name evidence="3" type="ORF">BU26DRAFT_584518</name>
</gene>
<keyword evidence="1" id="KW-0175">Coiled coil</keyword>
<dbReference type="RefSeq" id="XP_033677310.1">
    <property type="nucleotide sequence ID" value="XM_033834601.1"/>
</dbReference>
<evidence type="ECO:0000256" key="2">
    <source>
        <dbReference type="SAM" id="MobiDB-lite"/>
    </source>
</evidence>
<feature type="compositionally biased region" description="Basic and acidic residues" evidence="2">
    <location>
        <begin position="199"/>
        <end position="215"/>
    </location>
</feature>
<dbReference type="AlphaFoldDB" id="A0A6A6HW50"/>
<feature type="region of interest" description="Disordered" evidence="2">
    <location>
        <begin position="198"/>
        <end position="221"/>
    </location>
</feature>
<evidence type="ECO:0000313" key="3">
    <source>
        <dbReference type="EMBL" id="KAF2242306.1"/>
    </source>
</evidence>
<proteinExistence type="predicted"/>
<feature type="region of interest" description="Disordered" evidence="2">
    <location>
        <begin position="1"/>
        <end position="32"/>
    </location>
</feature>
<reference evidence="3" key="1">
    <citation type="journal article" date="2020" name="Stud. Mycol.">
        <title>101 Dothideomycetes genomes: a test case for predicting lifestyles and emergence of pathogens.</title>
        <authorList>
            <person name="Haridas S."/>
            <person name="Albert R."/>
            <person name="Binder M."/>
            <person name="Bloem J."/>
            <person name="Labutti K."/>
            <person name="Salamov A."/>
            <person name="Andreopoulos B."/>
            <person name="Baker S."/>
            <person name="Barry K."/>
            <person name="Bills G."/>
            <person name="Bluhm B."/>
            <person name="Cannon C."/>
            <person name="Castanera R."/>
            <person name="Culley D."/>
            <person name="Daum C."/>
            <person name="Ezra D."/>
            <person name="Gonzalez J."/>
            <person name="Henrissat B."/>
            <person name="Kuo A."/>
            <person name="Liang C."/>
            <person name="Lipzen A."/>
            <person name="Lutzoni F."/>
            <person name="Magnuson J."/>
            <person name="Mondo S."/>
            <person name="Nolan M."/>
            <person name="Ohm R."/>
            <person name="Pangilinan J."/>
            <person name="Park H.-J."/>
            <person name="Ramirez L."/>
            <person name="Alfaro M."/>
            <person name="Sun H."/>
            <person name="Tritt A."/>
            <person name="Yoshinaga Y."/>
            <person name="Zwiers L.-H."/>
            <person name="Turgeon B."/>
            <person name="Goodwin S."/>
            <person name="Spatafora J."/>
            <person name="Crous P."/>
            <person name="Grigoriev I."/>
        </authorList>
    </citation>
    <scope>NUCLEOTIDE SEQUENCE</scope>
    <source>
        <strain evidence="3">CBS 122368</strain>
    </source>
</reference>
<dbReference type="Proteomes" id="UP000800094">
    <property type="component" value="Unassembled WGS sequence"/>
</dbReference>
<sequence>MNPSSFKPKAHGYPKPTKSKTRPRKPAPLPFVPAPSRLVSHKCATLNTSVTSDPCNHLTAPHTHACPPSTPSKPLMTLLLSLPLAQKIHQLIVASRQIEGLARGWFNGSLNEGVAERRMSALELQYDELRNEVECELESAWVNAGFVPADLPSTLPTFPPSHKAPGAHSVKPVMPTQAVLGKEVYVHPQYTVDKALKRKRDEEKQRANKREKQSVDEEEVHYGEPVQPIGLQTCMIPLKWGEKKRMRNWNWNWRGTGKGGRVEEECVSPMGTVMVF</sequence>
<organism evidence="3 4">
    <name type="scientific">Trematosphaeria pertusa</name>
    <dbReference type="NCBI Taxonomy" id="390896"/>
    <lineage>
        <taxon>Eukaryota</taxon>
        <taxon>Fungi</taxon>
        <taxon>Dikarya</taxon>
        <taxon>Ascomycota</taxon>
        <taxon>Pezizomycotina</taxon>
        <taxon>Dothideomycetes</taxon>
        <taxon>Pleosporomycetidae</taxon>
        <taxon>Pleosporales</taxon>
        <taxon>Massarineae</taxon>
        <taxon>Trematosphaeriaceae</taxon>
        <taxon>Trematosphaeria</taxon>
    </lineage>
</organism>
<name>A0A6A6HW50_9PLEO</name>
<dbReference type="GeneID" id="54587931"/>
<evidence type="ECO:0000256" key="1">
    <source>
        <dbReference type="SAM" id="Coils"/>
    </source>
</evidence>
<feature type="coiled-coil region" evidence="1">
    <location>
        <begin position="112"/>
        <end position="139"/>
    </location>
</feature>
<accession>A0A6A6HW50</accession>
<protein>
    <submittedName>
        <fullName evidence="3">Uncharacterized protein</fullName>
    </submittedName>
</protein>
<dbReference type="EMBL" id="ML987208">
    <property type="protein sequence ID" value="KAF2242306.1"/>
    <property type="molecule type" value="Genomic_DNA"/>
</dbReference>
<keyword evidence="4" id="KW-1185">Reference proteome</keyword>
<feature type="compositionally biased region" description="Basic residues" evidence="2">
    <location>
        <begin position="8"/>
        <end position="25"/>
    </location>
</feature>
<dbReference type="OrthoDB" id="3800982at2759"/>